<evidence type="ECO:0000256" key="3">
    <source>
        <dbReference type="ARBA" id="ARBA00006245"/>
    </source>
</evidence>
<comment type="subcellular location">
    <subcellularLocation>
        <location evidence="2">Chromosome</location>
        <location evidence="2">Centromere</location>
        <location evidence="2">Kinetochore</location>
    </subcellularLocation>
    <subcellularLocation>
        <location evidence="1">Cytoplasm</location>
    </subcellularLocation>
</comment>
<dbReference type="Pfam" id="PF22766">
    <property type="entry name" value="ZW10_C2"/>
    <property type="match status" value="1"/>
</dbReference>
<evidence type="ECO:0000256" key="9">
    <source>
        <dbReference type="ARBA" id="ARBA00023306"/>
    </source>
</evidence>
<feature type="domain" description="ZW10 C-terminal helical" evidence="14">
    <location>
        <begin position="591"/>
        <end position="749"/>
    </location>
</feature>
<dbReference type="PANTHER" id="PTHR12205">
    <property type="entry name" value="CENTROMERE/KINETOCHORE PROTEIN ZW10"/>
    <property type="match status" value="1"/>
</dbReference>
<dbReference type="InterPro" id="IPR046362">
    <property type="entry name" value="Zw10/DSL1_C_sf"/>
</dbReference>
<reference evidence="15 16" key="1">
    <citation type="journal article" date="2024" name="Plant Biotechnol. J.">
        <title>Dendrobium thyrsiflorum genome and its molecular insights into genes involved in important horticultural traits.</title>
        <authorList>
            <person name="Chen B."/>
            <person name="Wang J.Y."/>
            <person name="Zheng P.J."/>
            <person name="Li K.L."/>
            <person name="Liang Y.M."/>
            <person name="Chen X.F."/>
            <person name="Zhang C."/>
            <person name="Zhao X."/>
            <person name="He X."/>
            <person name="Zhang G.Q."/>
            <person name="Liu Z.J."/>
            <person name="Xu Q."/>
        </authorList>
    </citation>
    <scope>NUCLEOTIDE SEQUENCE [LARGE SCALE GENOMIC DNA]</scope>
    <source>
        <strain evidence="15">GZMU011</strain>
    </source>
</reference>
<keyword evidence="16" id="KW-1185">Reference proteome</keyword>
<dbReference type="Pfam" id="PF20665">
    <property type="entry name" value="Zw10_middle"/>
    <property type="match status" value="1"/>
</dbReference>
<dbReference type="Gene3D" id="1.10.357.150">
    <property type="match status" value="1"/>
</dbReference>
<evidence type="ECO:0000259" key="12">
    <source>
        <dbReference type="Pfam" id="PF20665"/>
    </source>
</evidence>
<evidence type="ECO:0000259" key="11">
    <source>
        <dbReference type="Pfam" id="PF06248"/>
    </source>
</evidence>
<evidence type="ECO:0008006" key="17">
    <source>
        <dbReference type="Google" id="ProtNLM"/>
    </source>
</evidence>
<accession>A0ABD0TYC8</accession>
<evidence type="ECO:0000256" key="2">
    <source>
        <dbReference type="ARBA" id="ARBA00004629"/>
    </source>
</evidence>
<dbReference type="InterPro" id="IPR009361">
    <property type="entry name" value="Zw10_N"/>
</dbReference>
<evidence type="ECO:0000256" key="6">
    <source>
        <dbReference type="ARBA" id="ARBA00022618"/>
    </source>
</evidence>
<protein>
    <recommendedName>
        <fullName evidence="17">Centromere/kinetochore protein zw10-like protein</fullName>
    </recommendedName>
</protein>
<evidence type="ECO:0000259" key="13">
    <source>
        <dbReference type="Pfam" id="PF20666"/>
    </source>
</evidence>
<evidence type="ECO:0000256" key="4">
    <source>
        <dbReference type="ARBA" id="ARBA00022454"/>
    </source>
</evidence>
<proteinExistence type="inferred from homology"/>
<dbReference type="GO" id="GO:0005737">
    <property type="term" value="C:cytoplasm"/>
    <property type="evidence" value="ECO:0007669"/>
    <property type="project" value="UniProtKB-SubCell"/>
</dbReference>
<dbReference type="GO" id="GO:0000776">
    <property type="term" value="C:kinetochore"/>
    <property type="evidence" value="ECO:0007669"/>
    <property type="project" value="UniProtKB-KW"/>
</dbReference>
<keyword evidence="5" id="KW-0963">Cytoplasm</keyword>
<dbReference type="GO" id="GO:0051301">
    <property type="term" value="P:cell division"/>
    <property type="evidence" value="ECO:0007669"/>
    <property type="project" value="UniProtKB-KW"/>
</dbReference>
<dbReference type="Pfam" id="PF20666">
    <property type="entry name" value="ZW10_C"/>
    <property type="match status" value="1"/>
</dbReference>
<feature type="domain" description="Centromere/kinetochore protein zw10 middle" evidence="12">
    <location>
        <begin position="189"/>
        <end position="407"/>
    </location>
</feature>
<evidence type="ECO:0000256" key="1">
    <source>
        <dbReference type="ARBA" id="ARBA00004496"/>
    </source>
</evidence>
<name>A0ABD0TYC8_DENTH</name>
<feature type="domain" description="Centromere/kinetochore protein zw10 N-terminal" evidence="11">
    <location>
        <begin position="36"/>
        <end position="125"/>
    </location>
</feature>
<evidence type="ECO:0000256" key="7">
    <source>
        <dbReference type="ARBA" id="ARBA00022776"/>
    </source>
</evidence>
<organism evidence="15 16">
    <name type="scientific">Dendrobium thyrsiflorum</name>
    <name type="common">Pinecone-like raceme dendrobium</name>
    <name type="synonym">Orchid</name>
    <dbReference type="NCBI Taxonomy" id="117978"/>
    <lineage>
        <taxon>Eukaryota</taxon>
        <taxon>Viridiplantae</taxon>
        <taxon>Streptophyta</taxon>
        <taxon>Embryophyta</taxon>
        <taxon>Tracheophyta</taxon>
        <taxon>Spermatophyta</taxon>
        <taxon>Magnoliopsida</taxon>
        <taxon>Liliopsida</taxon>
        <taxon>Asparagales</taxon>
        <taxon>Orchidaceae</taxon>
        <taxon>Epidendroideae</taxon>
        <taxon>Malaxideae</taxon>
        <taxon>Dendrobiinae</taxon>
        <taxon>Dendrobium</taxon>
    </lineage>
</organism>
<dbReference type="Pfam" id="PF06248">
    <property type="entry name" value="Zw10_N"/>
    <property type="match status" value="1"/>
</dbReference>
<keyword evidence="8" id="KW-0995">Kinetochore</keyword>
<dbReference type="InterPro" id="IPR048343">
    <property type="entry name" value="ZW10_C"/>
</dbReference>
<evidence type="ECO:0000256" key="10">
    <source>
        <dbReference type="ARBA" id="ARBA00023328"/>
    </source>
</evidence>
<feature type="domain" description="Centromere/kinetochore protein zw10 C-terminal" evidence="13">
    <location>
        <begin position="439"/>
        <end position="568"/>
    </location>
</feature>
<gene>
    <name evidence="15" type="ORF">M5K25_026726</name>
</gene>
<evidence type="ECO:0000313" key="16">
    <source>
        <dbReference type="Proteomes" id="UP001552299"/>
    </source>
</evidence>
<evidence type="ECO:0000256" key="8">
    <source>
        <dbReference type="ARBA" id="ARBA00022838"/>
    </source>
</evidence>
<comment type="caution">
    <text evidence="15">The sequence shown here is derived from an EMBL/GenBank/DDBJ whole genome shotgun (WGS) entry which is preliminary data.</text>
</comment>
<dbReference type="InterPro" id="IPR055148">
    <property type="entry name" value="ZW10_C_2"/>
</dbReference>
<evidence type="ECO:0000259" key="14">
    <source>
        <dbReference type="Pfam" id="PF22766"/>
    </source>
</evidence>
<evidence type="ECO:0000256" key="5">
    <source>
        <dbReference type="ARBA" id="ARBA00022490"/>
    </source>
</evidence>
<keyword evidence="10" id="KW-0137">Centromere</keyword>
<keyword evidence="6" id="KW-0132">Cell division</keyword>
<keyword evidence="4" id="KW-0158">Chromosome</keyword>
<comment type="similarity">
    <text evidence="3">Belongs to the ZW10 family.</text>
</comment>
<dbReference type="EMBL" id="JANQDX010000019">
    <property type="protein sequence ID" value="KAL0904598.1"/>
    <property type="molecule type" value="Genomic_DNA"/>
</dbReference>
<evidence type="ECO:0000313" key="15">
    <source>
        <dbReference type="EMBL" id="KAL0904598.1"/>
    </source>
</evidence>
<dbReference type="InterPro" id="IPR048344">
    <property type="entry name" value="Zw10_middle"/>
</dbReference>
<sequence length="754" mass="85513">MDVLGSIDVRELLSSEDLDETSPLSAPDLSLLIDRLQIRSLHIKSKVREYVLSHHREFADIFSRSAACAAGADDAAAALADVLRLLSDHPVDREIRDLVKEIGRKRRELEEQRAALVVVGTISSLLERLKFAREDVRAGRLVEAAVAVRDLNMGVGVSEKWDENRGVEEPAVFGFLRKECLECFDELQCVLSRSMESLVQFEPENGTVTVRSTFRSGKTIELVLCRVLEAMEIVDVLDYGLAKITDFMIKHAIGPAITNKGIRVWEEPNQDSAAMLRINLSSEHHGETEVVAIFSSLSQIIKFIHKFVCFENGIWMQCFGRLAWPRMSELIISQCLSKAVPEDATKMVEFENIIRSISEFENSLKEMNFISFDNKNEERLSHFIHNVEVHFASKKKNEILAKARKILLQFCSLETTSNGGMLFDDAYEVPSVHAADLLFQPERCFVSSALCQVIQLVHETLEDACLSSARVAKELYHASRDVLLLYKAIIPMKLAKQLHNVSQQAVIVHNDCYYLSQEIPGLTFEYRADFPSCLKKFIVFVDIAPSFYQMAENILQEQIQLVVSKLKEALDGADGFQNTHQQQQFELATFSINQVVFILEKVRVIWEPLMAASTYKRSMCIILDSFFSRITKDLLLLDDMAAEETLQLQRIIHMALEKLSPLFQSFITEIGEKDKLMKEVSPSLLDELLPSLCKLRRLADLFDMPLKSITTSWESGELANCGFTSSEVENFIRAVFTDSPLRKECLWKIQSTKT</sequence>
<keyword evidence="9" id="KW-0131">Cell cycle</keyword>
<dbReference type="AlphaFoldDB" id="A0ABD0TYC8"/>
<dbReference type="PANTHER" id="PTHR12205:SF0">
    <property type="entry name" value="CENTROMERE_KINETOCHORE PROTEIN ZW10 HOMOLOG"/>
    <property type="match status" value="1"/>
</dbReference>
<dbReference type="Proteomes" id="UP001552299">
    <property type="component" value="Unassembled WGS sequence"/>
</dbReference>
<keyword evidence="7" id="KW-0498">Mitosis</keyword>